<evidence type="ECO:0000256" key="4">
    <source>
        <dbReference type="PROSITE-ProRule" id="PRU00723"/>
    </source>
</evidence>
<evidence type="ECO:0000256" key="5">
    <source>
        <dbReference type="SAM" id="MobiDB-lite"/>
    </source>
</evidence>
<keyword evidence="1 4" id="KW-0479">Metal-binding</keyword>
<dbReference type="InterPro" id="IPR000571">
    <property type="entry name" value="Znf_CCCH"/>
</dbReference>
<feature type="domain" description="C3H1-type" evidence="6">
    <location>
        <begin position="171"/>
        <end position="199"/>
    </location>
</feature>
<feature type="zinc finger region" description="C3H1-type" evidence="4">
    <location>
        <begin position="171"/>
        <end position="199"/>
    </location>
</feature>
<evidence type="ECO:0000313" key="7">
    <source>
        <dbReference type="EMBL" id="KPM41612.1"/>
    </source>
</evidence>
<dbReference type="EMBL" id="LKCW01000062">
    <property type="protein sequence ID" value="KPM41612.1"/>
    <property type="molecule type" value="Genomic_DNA"/>
</dbReference>
<accession>A0A0N8H7F3</accession>
<feature type="region of interest" description="Disordered" evidence="5">
    <location>
        <begin position="80"/>
        <end position="174"/>
    </location>
</feature>
<proteinExistence type="predicted"/>
<keyword evidence="3 4" id="KW-0862">Zinc</keyword>
<keyword evidence="8" id="KW-1185">Reference proteome</keyword>
<organism evidence="7 8">
    <name type="scientific">Neonectria ditissima</name>
    <dbReference type="NCBI Taxonomy" id="78410"/>
    <lineage>
        <taxon>Eukaryota</taxon>
        <taxon>Fungi</taxon>
        <taxon>Dikarya</taxon>
        <taxon>Ascomycota</taxon>
        <taxon>Pezizomycotina</taxon>
        <taxon>Sordariomycetes</taxon>
        <taxon>Hypocreomycetidae</taxon>
        <taxon>Hypocreales</taxon>
        <taxon>Nectriaceae</taxon>
        <taxon>Neonectria</taxon>
    </lineage>
</organism>
<dbReference type="PROSITE" id="PS50103">
    <property type="entry name" value="ZF_C3H1"/>
    <property type="match status" value="1"/>
</dbReference>
<evidence type="ECO:0000313" key="8">
    <source>
        <dbReference type="Proteomes" id="UP000050424"/>
    </source>
</evidence>
<dbReference type="OrthoDB" id="411372at2759"/>
<evidence type="ECO:0000256" key="2">
    <source>
        <dbReference type="ARBA" id="ARBA00022771"/>
    </source>
</evidence>
<gene>
    <name evidence="7" type="ORF">AK830_g4970</name>
</gene>
<feature type="compositionally biased region" description="Polar residues" evidence="5">
    <location>
        <begin position="281"/>
        <end position="296"/>
    </location>
</feature>
<comment type="caution">
    <text evidence="7">The sequence shown here is derived from an EMBL/GenBank/DDBJ whole genome shotgun (WGS) entry which is preliminary data.</text>
</comment>
<dbReference type="InterPro" id="IPR036855">
    <property type="entry name" value="Znf_CCCH_sf"/>
</dbReference>
<protein>
    <recommendedName>
        <fullName evidence="6">C3H1-type domain-containing protein</fullName>
    </recommendedName>
</protein>
<keyword evidence="2 4" id="KW-0863">Zinc-finger</keyword>
<name>A0A0N8H7F3_9HYPO</name>
<dbReference type="Proteomes" id="UP000050424">
    <property type="component" value="Unassembled WGS sequence"/>
</dbReference>
<reference evidence="7 8" key="1">
    <citation type="submission" date="2015-09" db="EMBL/GenBank/DDBJ databases">
        <title>Draft genome of a European isolate of the apple canker pathogen Neonectria ditissima.</title>
        <authorList>
            <person name="Gomez-Cortecero A."/>
            <person name="Harrison R.J."/>
            <person name="Armitage A.D."/>
        </authorList>
    </citation>
    <scope>NUCLEOTIDE SEQUENCE [LARGE SCALE GENOMIC DNA]</scope>
    <source>
        <strain evidence="7 8">R09/05</strain>
    </source>
</reference>
<evidence type="ECO:0000256" key="3">
    <source>
        <dbReference type="ARBA" id="ARBA00022833"/>
    </source>
</evidence>
<dbReference type="SUPFAM" id="SSF90229">
    <property type="entry name" value="CCCH zinc finger"/>
    <property type="match status" value="1"/>
</dbReference>
<dbReference type="STRING" id="78410.A0A0N8H7F3"/>
<evidence type="ECO:0000256" key="1">
    <source>
        <dbReference type="ARBA" id="ARBA00022723"/>
    </source>
</evidence>
<dbReference type="GO" id="GO:0008270">
    <property type="term" value="F:zinc ion binding"/>
    <property type="evidence" value="ECO:0007669"/>
    <property type="project" value="UniProtKB-KW"/>
</dbReference>
<evidence type="ECO:0000259" key="6">
    <source>
        <dbReference type="PROSITE" id="PS50103"/>
    </source>
</evidence>
<feature type="compositionally biased region" description="Polar residues" evidence="5">
    <location>
        <begin position="97"/>
        <end position="133"/>
    </location>
</feature>
<feature type="compositionally biased region" description="Acidic residues" evidence="5">
    <location>
        <begin position="83"/>
        <end position="96"/>
    </location>
</feature>
<feature type="region of interest" description="Disordered" evidence="5">
    <location>
        <begin position="227"/>
        <end position="311"/>
    </location>
</feature>
<feature type="compositionally biased region" description="Low complexity" evidence="5">
    <location>
        <begin position="163"/>
        <end position="174"/>
    </location>
</feature>
<sequence length="311" mass="33386">MPSPKPQFFLIRPGLERFTTAGELIVQPGKIVPLVPMDLLPDWLEVVGVPRCLRPDQTAGMNNLGSFHAETETYRLKFIRPDEDTESQDATSDDTNESPVHSPSPSTASPQLPSRVESSAASNTTPKPAQRATQGLAASRHNPLNGNTAPAGRIASPPPAPAPRAAKNPAKASPSFCRHWCHHGTCKWGLACRFQHAMPSGLEGLATVGLTDFPDWWLAAVGVLPVPSGSHDAGAPKARKKRKQKKASTNISSIQGSRREGKPPASEYRGSPMLDSDSEMEGSTQTENPIQNQGELSQKLAAEADENLIEM</sequence>
<dbReference type="AlphaFoldDB" id="A0A0N8H7F3"/>
<feature type="compositionally biased region" description="Basic residues" evidence="5">
    <location>
        <begin position="237"/>
        <end position="246"/>
    </location>
</feature>